<evidence type="ECO:0000313" key="1">
    <source>
        <dbReference type="EMBL" id="CAF9915712.1"/>
    </source>
</evidence>
<name>A0A8H3I5I6_9LECA</name>
<dbReference type="Proteomes" id="UP000664521">
    <property type="component" value="Unassembled WGS sequence"/>
</dbReference>
<protein>
    <recommendedName>
        <fullName evidence="3">F-box domain-containing protein</fullName>
    </recommendedName>
</protein>
<dbReference type="OrthoDB" id="10625474at2759"/>
<sequence length="441" mass="51385">MDQTSIERPLLPSMINKNTVCIEEVPPEMINRICHFVTDEKSSKSLRLVSRRFRDCAAINVFQSLLLYPDRTQWALLNKIGEVPELAKLVTTVWLVRTAEFEPTVQEAFKLFGEHMRERLTETWTDSDLKAWWAKQIEWEKAEQDFHQWYHCSFPVGRSPNSDDNVEDLAPFVRLDRFPNLRNIETIGCWDKNYKDSHPGLYYWQTKEWQDLEQEGTTGFYEFHPNRCLEMFCLQLKRSGKDISSLRVTYLCEILDEPGQGLDLANFSTLTIDLAKSADYALRSIEDDEFPHPDGNFSDWFKSAARKLKNLNIIQCWITEKNDAEPLDALVPALDIFGLLNLRKLTFPTLQTLYLQHVTTTASSLTEFLNRHRKTLVSLTIVRPCIDPKDWNEMRQRIEDEVEQGYYGPESGCEIVLTDAMTDPMGNDKDWKAFDSLIQFQ</sequence>
<keyword evidence="2" id="KW-1185">Reference proteome</keyword>
<dbReference type="AlphaFoldDB" id="A0A8H3I5I6"/>
<reference evidence="1" key="1">
    <citation type="submission" date="2021-03" db="EMBL/GenBank/DDBJ databases">
        <authorList>
            <person name="Tagirdzhanova G."/>
        </authorList>
    </citation>
    <scope>NUCLEOTIDE SEQUENCE</scope>
</reference>
<dbReference type="EMBL" id="CAJPDS010000016">
    <property type="protein sequence ID" value="CAF9915712.1"/>
    <property type="molecule type" value="Genomic_DNA"/>
</dbReference>
<evidence type="ECO:0008006" key="3">
    <source>
        <dbReference type="Google" id="ProtNLM"/>
    </source>
</evidence>
<evidence type="ECO:0000313" key="2">
    <source>
        <dbReference type="Proteomes" id="UP000664521"/>
    </source>
</evidence>
<proteinExistence type="predicted"/>
<organism evidence="1 2">
    <name type="scientific">Heterodermia speciosa</name>
    <dbReference type="NCBI Taxonomy" id="116794"/>
    <lineage>
        <taxon>Eukaryota</taxon>
        <taxon>Fungi</taxon>
        <taxon>Dikarya</taxon>
        <taxon>Ascomycota</taxon>
        <taxon>Pezizomycotina</taxon>
        <taxon>Lecanoromycetes</taxon>
        <taxon>OSLEUM clade</taxon>
        <taxon>Lecanoromycetidae</taxon>
        <taxon>Caliciales</taxon>
        <taxon>Physciaceae</taxon>
        <taxon>Heterodermia</taxon>
    </lineage>
</organism>
<accession>A0A8H3I5I6</accession>
<gene>
    <name evidence="1" type="ORF">HETSPECPRED_002564</name>
</gene>
<comment type="caution">
    <text evidence="1">The sequence shown here is derived from an EMBL/GenBank/DDBJ whole genome shotgun (WGS) entry which is preliminary data.</text>
</comment>